<feature type="compositionally biased region" description="Low complexity" evidence="6">
    <location>
        <begin position="109"/>
        <end position="137"/>
    </location>
</feature>
<feature type="compositionally biased region" description="Polar residues" evidence="6">
    <location>
        <begin position="342"/>
        <end position="355"/>
    </location>
</feature>
<feature type="region of interest" description="Disordered" evidence="6">
    <location>
        <begin position="208"/>
        <end position="227"/>
    </location>
</feature>
<dbReference type="AlphaFoldDB" id="A0AA41V4A3"/>
<evidence type="ECO:0000256" key="5">
    <source>
        <dbReference type="ARBA" id="ARBA00023212"/>
    </source>
</evidence>
<evidence type="ECO:0000259" key="7">
    <source>
        <dbReference type="Pfam" id="PF06886"/>
    </source>
</evidence>
<feature type="domain" description="TPX2 C-terminal" evidence="7">
    <location>
        <begin position="183"/>
        <end position="253"/>
    </location>
</feature>
<comment type="subcellular location">
    <subcellularLocation>
        <location evidence="1">Cytoplasm</location>
        <location evidence="1">Cytoskeleton</location>
    </subcellularLocation>
</comment>
<dbReference type="Pfam" id="PF06886">
    <property type="entry name" value="TPX2"/>
    <property type="match status" value="1"/>
</dbReference>
<comment type="caution">
    <text evidence="8">The sequence shown here is derived from an EMBL/GenBank/DDBJ whole genome shotgun (WGS) entry which is preliminary data.</text>
</comment>
<feature type="compositionally biased region" description="Low complexity" evidence="6">
    <location>
        <begin position="19"/>
        <end position="33"/>
    </location>
</feature>
<dbReference type="GO" id="GO:0005874">
    <property type="term" value="C:microtubule"/>
    <property type="evidence" value="ECO:0007669"/>
    <property type="project" value="UniProtKB-KW"/>
</dbReference>
<feature type="region of interest" description="Disordered" evidence="6">
    <location>
        <begin position="1"/>
        <end position="181"/>
    </location>
</feature>
<protein>
    <recommendedName>
        <fullName evidence="7">TPX2 C-terminal domain-containing protein</fullName>
    </recommendedName>
</protein>
<evidence type="ECO:0000256" key="4">
    <source>
        <dbReference type="ARBA" id="ARBA00022701"/>
    </source>
</evidence>
<keyword evidence="9" id="KW-1185">Reference proteome</keyword>
<proteinExistence type="inferred from homology"/>
<comment type="similarity">
    <text evidence="2">Belongs to the TPX2 family.</text>
</comment>
<keyword evidence="4" id="KW-0493">Microtubule</keyword>
<feature type="region of interest" description="Disordered" evidence="6">
    <location>
        <begin position="240"/>
        <end position="408"/>
    </location>
</feature>
<reference evidence="8" key="1">
    <citation type="submission" date="2022-03" db="EMBL/GenBank/DDBJ databases">
        <title>A functionally conserved STORR gene fusion in Papaver species that diverged 16.8 million years ago.</title>
        <authorList>
            <person name="Catania T."/>
        </authorList>
    </citation>
    <scope>NUCLEOTIDE SEQUENCE</scope>
    <source>
        <strain evidence="8">S-191538</strain>
    </source>
</reference>
<feature type="compositionally biased region" description="Basic and acidic residues" evidence="6">
    <location>
        <begin position="291"/>
        <end position="301"/>
    </location>
</feature>
<feature type="compositionally biased region" description="Basic and acidic residues" evidence="6">
    <location>
        <begin position="1"/>
        <end position="16"/>
    </location>
</feature>
<gene>
    <name evidence="8" type="ORF">MKW94_027043</name>
</gene>
<dbReference type="PANTHER" id="PTHR46372:SF2">
    <property type="entry name" value="PROTEIN WVD2-LIKE 3"/>
    <property type="match status" value="1"/>
</dbReference>
<keyword evidence="3" id="KW-0963">Cytoplasm</keyword>
<evidence type="ECO:0000256" key="1">
    <source>
        <dbReference type="ARBA" id="ARBA00004245"/>
    </source>
</evidence>
<dbReference type="GO" id="GO:0000226">
    <property type="term" value="P:microtubule cytoskeleton organization"/>
    <property type="evidence" value="ECO:0007669"/>
    <property type="project" value="InterPro"/>
</dbReference>
<dbReference type="InterPro" id="IPR044806">
    <property type="entry name" value="WVD2/WDL1-4"/>
</dbReference>
<evidence type="ECO:0000313" key="8">
    <source>
        <dbReference type="EMBL" id="MCL7031397.1"/>
    </source>
</evidence>
<feature type="compositionally biased region" description="Polar residues" evidence="6">
    <location>
        <begin position="138"/>
        <end position="150"/>
    </location>
</feature>
<evidence type="ECO:0000313" key="9">
    <source>
        <dbReference type="Proteomes" id="UP001177140"/>
    </source>
</evidence>
<dbReference type="EMBL" id="JAJJMA010111798">
    <property type="protein sequence ID" value="MCL7031397.1"/>
    <property type="molecule type" value="Genomic_DNA"/>
</dbReference>
<accession>A0AA41V4A3</accession>
<feature type="compositionally biased region" description="Polar residues" evidence="6">
    <location>
        <begin position="63"/>
        <end position="94"/>
    </location>
</feature>
<sequence>MDTRNESGLKEVKGDSEDLLNNNDSDSLNSSALELDDAASTSNRSSQPKKHEGEGLKKIRTTAPRSQISFGKGQTSVSRIQKPNLTKSQSFTKQSVPSSSGSSHRRRVSTGGSSSDIGNPKSRLSVARKSSSSDDVANASTSELSDQISKQIARLSLIRDDEDAVSTSSVTPRGSRRSSCPEFTFRVVERAEKRKEFCLKLEEKNHAEELERKNMQARSKASQDAELKQLRKSMTFVASPMPSFYREPPPPKAELKKLPTTRAVSPKLGRHIKIAVSASGDCSNSGVVESPRSRPHLDRNSSTKTNFNRDSGTSKGPSQKSLTKLPSKKSRSTKTEAKLFNAKQNKGEQNNQNLEVSKAEDQNTSIENSSTATEVNNELETTRDPVENETILNLPRAEITPEEVSTKG</sequence>
<dbReference type="GO" id="GO:0008017">
    <property type="term" value="F:microtubule binding"/>
    <property type="evidence" value="ECO:0007669"/>
    <property type="project" value="InterPro"/>
</dbReference>
<dbReference type="PANTHER" id="PTHR46372">
    <property type="entry name" value="PROTEIN WVD2-LIKE 3"/>
    <property type="match status" value="1"/>
</dbReference>
<feature type="compositionally biased region" description="Polar residues" evidence="6">
    <location>
        <begin position="362"/>
        <end position="379"/>
    </location>
</feature>
<name>A0AA41V4A3_PAPNU</name>
<evidence type="ECO:0000256" key="2">
    <source>
        <dbReference type="ARBA" id="ARBA00005885"/>
    </source>
</evidence>
<evidence type="ECO:0000256" key="3">
    <source>
        <dbReference type="ARBA" id="ARBA00022490"/>
    </source>
</evidence>
<dbReference type="InterPro" id="IPR027329">
    <property type="entry name" value="TPX2_C"/>
</dbReference>
<keyword evidence="5" id="KW-0206">Cytoskeleton</keyword>
<dbReference type="Proteomes" id="UP001177140">
    <property type="component" value="Unassembled WGS sequence"/>
</dbReference>
<evidence type="ECO:0000256" key="6">
    <source>
        <dbReference type="SAM" id="MobiDB-lite"/>
    </source>
</evidence>
<feature type="compositionally biased region" description="Polar residues" evidence="6">
    <location>
        <begin position="302"/>
        <end position="324"/>
    </location>
</feature>
<organism evidence="8 9">
    <name type="scientific">Papaver nudicaule</name>
    <name type="common">Iceland poppy</name>
    <dbReference type="NCBI Taxonomy" id="74823"/>
    <lineage>
        <taxon>Eukaryota</taxon>
        <taxon>Viridiplantae</taxon>
        <taxon>Streptophyta</taxon>
        <taxon>Embryophyta</taxon>
        <taxon>Tracheophyta</taxon>
        <taxon>Spermatophyta</taxon>
        <taxon>Magnoliopsida</taxon>
        <taxon>Ranunculales</taxon>
        <taxon>Papaveraceae</taxon>
        <taxon>Papaveroideae</taxon>
        <taxon>Papaver</taxon>
    </lineage>
</organism>